<gene>
    <name evidence="3" type="ordered locus">Caul_0397</name>
    <name evidence="4" type="ordered locus">Caul_0601</name>
</gene>
<evidence type="ECO:0000256" key="1">
    <source>
        <dbReference type="SAM" id="MobiDB-lite"/>
    </source>
</evidence>
<protein>
    <recommendedName>
        <fullName evidence="2">GmrSD restriction endonucleases N-terminal domain-containing protein</fullName>
    </recommendedName>
</protein>
<feature type="compositionally biased region" description="Acidic residues" evidence="1">
    <location>
        <begin position="17"/>
        <end position="30"/>
    </location>
</feature>
<dbReference type="PANTHER" id="PTHR39639">
    <property type="entry name" value="CHROMOSOME 16, WHOLE GENOME SHOTGUN SEQUENCE"/>
    <property type="match status" value="1"/>
</dbReference>
<dbReference type="PANTHER" id="PTHR39639:SF1">
    <property type="entry name" value="DUF262 DOMAIN-CONTAINING PROTEIN"/>
    <property type="match status" value="1"/>
</dbReference>
<feature type="domain" description="GmrSD restriction endonucleases N-terminal" evidence="2">
    <location>
        <begin position="48"/>
        <end position="206"/>
    </location>
</feature>
<accession>B0T5H6</accession>
<dbReference type="KEGG" id="cak:Caul_0601"/>
<dbReference type="Pfam" id="PF03235">
    <property type="entry name" value="GmrSD_N"/>
    <property type="match status" value="1"/>
</dbReference>
<dbReference type="OrthoDB" id="9787127at2"/>
<dbReference type="HOGENOM" id="CLU_038557_2_2_5"/>
<feature type="region of interest" description="Disordered" evidence="1">
    <location>
        <begin position="1"/>
        <end position="36"/>
    </location>
</feature>
<dbReference type="STRING" id="366602.Caul_0397"/>
<evidence type="ECO:0000313" key="4">
    <source>
        <dbReference type="EMBL" id="ABZ69734.1"/>
    </source>
</evidence>
<proteinExistence type="predicted"/>
<reference evidence="3" key="1">
    <citation type="submission" date="2008-01" db="EMBL/GenBank/DDBJ databases">
        <title>Complete sequence of chromosome of Caulobacter sp. K31.</title>
        <authorList>
            <consortium name="US DOE Joint Genome Institute"/>
            <person name="Copeland A."/>
            <person name="Lucas S."/>
            <person name="Lapidus A."/>
            <person name="Barry K."/>
            <person name="Glavina del Rio T."/>
            <person name="Dalin E."/>
            <person name="Tice H."/>
            <person name="Pitluck S."/>
            <person name="Bruce D."/>
            <person name="Goodwin L."/>
            <person name="Thompson L.S."/>
            <person name="Brettin T."/>
            <person name="Detter J.C."/>
            <person name="Han C."/>
            <person name="Schmutz J."/>
            <person name="Larimer F."/>
            <person name="Land M."/>
            <person name="Hauser L."/>
            <person name="Kyrpides N."/>
            <person name="Kim E."/>
            <person name="Stephens C."/>
            <person name="Richardson P."/>
        </authorList>
    </citation>
    <scope>NUCLEOTIDE SEQUENCE [LARGE SCALE GENOMIC DNA]</scope>
    <source>
        <strain evidence="3">K31</strain>
    </source>
</reference>
<dbReference type="eggNOG" id="COG1479">
    <property type="taxonomic scope" value="Bacteria"/>
</dbReference>
<dbReference type="EMBL" id="CP000927">
    <property type="protein sequence ID" value="ABZ69534.1"/>
    <property type="molecule type" value="Genomic_DNA"/>
</dbReference>
<evidence type="ECO:0000259" key="2">
    <source>
        <dbReference type="Pfam" id="PF03235"/>
    </source>
</evidence>
<dbReference type="AlphaFoldDB" id="B0T5H6"/>
<organism evidence="3">
    <name type="scientific">Caulobacter sp. (strain K31)</name>
    <dbReference type="NCBI Taxonomy" id="366602"/>
    <lineage>
        <taxon>Bacteria</taxon>
        <taxon>Pseudomonadati</taxon>
        <taxon>Pseudomonadota</taxon>
        <taxon>Alphaproteobacteria</taxon>
        <taxon>Caulobacterales</taxon>
        <taxon>Caulobacteraceae</taxon>
        <taxon>Caulobacter</taxon>
    </lineage>
</organism>
<evidence type="ECO:0000313" key="3">
    <source>
        <dbReference type="EMBL" id="ABZ69534.1"/>
    </source>
</evidence>
<sequence length="375" mass="42928">MADELEDHAGTAPATIEEQEEQEATTDDSNETPPSDIVAYNELRSCADVFRMHAEGVLDIQPEFQREFVWKGIAQTRFIDSLVKQLPIPSMCFAYDYKQNRWIVIDGLQRISTIIRFLDGDKRWRLSSLPDIDQHLSGASVADIKSGKKPELKNFYARVQNQTLPVNVLRCDFKKKRHNEYLFTIFHRLNSGGSKLNNQEIRNCIYSGPFNDLLRSLDKLPEWRTINHMKDDGDQRFIKQEWILRLFAFLEDGAKYKGSVSKFLNDFMFEHRDDPAKALGARRDLFERVVKVMGHKIFDDKQPDRMPGTVLEAIMVGIARNLAKCEAANADDLKKQFRTMLDDESISDVSLAEGLSKPDKVTARFQAATKIFAGG</sequence>
<dbReference type="InterPro" id="IPR004919">
    <property type="entry name" value="GmrSD_N"/>
</dbReference>
<dbReference type="EMBL" id="CP000927">
    <property type="protein sequence ID" value="ABZ69734.1"/>
    <property type="molecule type" value="Genomic_DNA"/>
</dbReference>
<dbReference type="KEGG" id="cak:Caul_0397"/>
<name>B0T5H6_CAUSK</name>